<name>A0A4Q2L4W6_9MICO</name>
<dbReference type="AlphaFoldDB" id="A0A4Q2L4W6"/>
<proteinExistence type="predicted"/>
<dbReference type="InterPro" id="IPR036271">
    <property type="entry name" value="Tet_transcr_reg_TetR-rel_C_sf"/>
</dbReference>
<keyword evidence="2" id="KW-1185">Reference proteome</keyword>
<comment type="caution">
    <text evidence="1">The sequence shown here is derived from an EMBL/GenBank/DDBJ whole genome shotgun (WGS) entry which is preliminary data.</text>
</comment>
<sequence>MAASGELVTTMTPRALAFTFVALLDGLEVQWLYEQSEFKMEDIIDEFLASINPAQLSHPG</sequence>
<dbReference type="Proteomes" id="UP000293865">
    <property type="component" value="Unassembled WGS sequence"/>
</dbReference>
<evidence type="ECO:0000313" key="1">
    <source>
        <dbReference type="EMBL" id="RXZ71201.1"/>
    </source>
</evidence>
<evidence type="ECO:0000313" key="2">
    <source>
        <dbReference type="Proteomes" id="UP000293865"/>
    </source>
</evidence>
<reference evidence="1 2" key="1">
    <citation type="submission" date="2019-01" db="EMBL/GenBank/DDBJ databases">
        <title>Agromyces.</title>
        <authorList>
            <person name="Li J."/>
        </authorList>
    </citation>
    <scope>NUCLEOTIDE SEQUENCE [LARGE SCALE GENOMIC DNA]</scope>
    <source>
        <strain evidence="1 2">DSM 15934</strain>
    </source>
</reference>
<evidence type="ECO:0008006" key="3">
    <source>
        <dbReference type="Google" id="ProtNLM"/>
    </source>
</evidence>
<dbReference type="Gene3D" id="1.10.357.10">
    <property type="entry name" value="Tetracycline Repressor, domain 2"/>
    <property type="match status" value="1"/>
</dbReference>
<gene>
    <name evidence="1" type="ORF">ESP51_08265</name>
</gene>
<organism evidence="1 2">
    <name type="scientific">Agromyces albus</name>
    <dbReference type="NCBI Taxonomy" id="205332"/>
    <lineage>
        <taxon>Bacteria</taxon>
        <taxon>Bacillati</taxon>
        <taxon>Actinomycetota</taxon>
        <taxon>Actinomycetes</taxon>
        <taxon>Micrococcales</taxon>
        <taxon>Microbacteriaceae</taxon>
        <taxon>Agromyces</taxon>
    </lineage>
</organism>
<accession>A0A4Q2L4W6</accession>
<dbReference type="EMBL" id="SDPN01000012">
    <property type="protein sequence ID" value="RXZ71201.1"/>
    <property type="molecule type" value="Genomic_DNA"/>
</dbReference>
<protein>
    <recommendedName>
        <fullName evidence="3">TetR family transcriptional regulator</fullName>
    </recommendedName>
</protein>
<dbReference type="SUPFAM" id="SSF48498">
    <property type="entry name" value="Tetracyclin repressor-like, C-terminal domain"/>
    <property type="match status" value="1"/>
</dbReference>